<evidence type="ECO:0000313" key="2">
    <source>
        <dbReference type="Proteomes" id="UP001295684"/>
    </source>
</evidence>
<comment type="caution">
    <text evidence="1">The sequence shown here is derived from an EMBL/GenBank/DDBJ whole genome shotgun (WGS) entry which is preliminary data.</text>
</comment>
<protein>
    <submittedName>
        <fullName evidence="1">Uncharacterized protein</fullName>
    </submittedName>
</protein>
<dbReference type="EMBL" id="CAMPGE010011337">
    <property type="protein sequence ID" value="CAI2370173.1"/>
    <property type="molecule type" value="Genomic_DNA"/>
</dbReference>
<organism evidence="1 2">
    <name type="scientific">Euplotes crassus</name>
    <dbReference type="NCBI Taxonomy" id="5936"/>
    <lineage>
        <taxon>Eukaryota</taxon>
        <taxon>Sar</taxon>
        <taxon>Alveolata</taxon>
        <taxon>Ciliophora</taxon>
        <taxon>Intramacronucleata</taxon>
        <taxon>Spirotrichea</taxon>
        <taxon>Hypotrichia</taxon>
        <taxon>Euplotida</taxon>
        <taxon>Euplotidae</taxon>
        <taxon>Moneuplotes</taxon>
    </lineage>
</organism>
<proteinExistence type="predicted"/>
<dbReference type="Proteomes" id="UP001295684">
    <property type="component" value="Unassembled WGS sequence"/>
</dbReference>
<reference evidence="1" key="1">
    <citation type="submission" date="2023-07" db="EMBL/GenBank/DDBJ databases">
        <authorList>
            <consortium name="AG Swart"/>
            <person name="Singh M."/>
            <person name="Singh A."/>
            <person name="Seah K."/>
            <person name="Emmerich C."/>
        </authorList>
    </citation>
    <scope>NUCLEOTIDE SEQUENCE</scope>
    <source>
        <strain evidence="1">DP1</strain>
    </source>
</reference>
<dbReference type="AlphaFoldDB" id="A0AAD1UMR7"/>
<sequence>MEEYANEGGNQGKIMTEVSELVTRRRVREEVLKELEENKGAEKFLKECKRSALKDVETLEKSINQDVKALGLALLNSKAKKIYDPENFFDPESSMVINLKDNNESKFMDCVQSLKIPYLRKIELSYILKCKKRFKKLCDSSFTWRIGKTYLSNGGTAIKAVKKLKIKKISKELSQILPKILHHVTFSCFDIDQKQLLRVFSLCRDKRNLIFKSCKLHLGIVPELSKALDRCKISILGFTNCGHPMLTDWVNEPQLFDNLIKGLSKSEDLCKSLTSICLERNPPPISDITKILKKYHLSHINFST</sequence>
<accession>A0AAD1UMR7</accession>
<evidence type="ECO:0000313" key="1">
    <source>
        <dbReference type="EMBL" id="CAI2370173.1"/>
    </source>
</evidence>
<name>A0AAD1UMR7_EUPCR</name>
<gene>
    <name evidence="1" type="ORF">ECRASSUSDP1_LOCUS11481</name>
</gene>
<keyword evidence="2" id="KW-1185">Reference proteome</keyword>